<dbReference type="Gene3D" id="3.90.79.10">
    <property type="entry name" value="Nucleoside Triphosphate Pyrophosphohydrolase"/>
    <property type="match status" value="1"/>
</dbReference>
<dbReference type="Pfam" id="PF00293">
    <property type="entry name" value="NUDIX"/>
    <property type="match status" value="1"/>
</dbReference>
<organism evidence="9 10">
    <name type="scientific">Alteromonas macleodii</name>
    <name type="common">Pseudoalteromonas macleodii</name>
    <dbReference type="NCBI Taxonomy" id="28108"/>
    <lineage>
        <taxon>Bacteria</taxon>
        <taxon>Pseudomonadati</taxon>
        <taxon>Pseudomonadota</taxon>
        <taxon>Gammaproteobacteria</taxon>
        <taxon>Alteromonadales</taxon>
        <taxon>Alteromonadaceae</taxon>
        <taxon>Alteromonas/Salinimonas group</taxon>
        <taxon>Alteromonas</taxon>
    </lineage>
</organism>
<dbReference type="SUPFAM" id="SSF55811">
    <property type="entry name" value="Nudix"/>
    <property type="match status" value="1"/>
</dbReference>
<dbReference type="EMBL" id="LR812090">
    <property type="protein sequence ID" value="CAB9495515.1"/>
    <property type="molecule type" value="Genomic_DNA"/>
</dbReference>
<dbReference type="AlphaFoldDB" id="A0A6T9YB44"/>
<feature type="binding site" evidence="6">
    <location>
        <position position="121"/>
    </location>
    <ligand>
        <name>Mg(2+)</name>
        <dbReference type="ChEBI" id="CHEBI:18420"/>
    </ligand>
</feature>
<evidence type="ECO:0000256" key="7">
    <source>
        <dbReference type="PIRSR" id="PIRSR037599-4"/>
    </source>
</evidence>
<dbReference type="NCBIfam" id="NF011963">
    <property type="entry name" value="PRK15434.1"/>
    <property type="match status" value="1"/>
</dbReference>
<dbReference type="RefSeq" id="WP_179984712.1">
    <property type="nucleotide sequence ID" value="NZ_LR812090.1"/>
</dbReference>
<evidence type="ECO:0000313" key="10">
    <source>
        <dbReference type="Proteomes" id="UP000509458"/>
    </source>
</evidence>
<gene>
    <name evidence="9" type="primary">nudD</name>
    <name evidence="9" type="ORF">ALFOR1_60043</name>
</gene>
<keyword evidence="2 9" id="KW-0378">Hydrolase</keyword>
<dbReference type="InterPro" id="IPR020084">
    <property type="entry name" value="NUDIX_hydrolase_CS"/>
</dbReference>
<feature type="short sequence motif" description="Nudix box" evidence="7">
    <location>
        <begin position="50"/>
        <end position="71"/>
    </location>
</feature>
<reference evidence="9 10" key="1">
    <citation type="submission" date="2020-06" db="EMBL/GenBank/DDBJ databases">
        <authorList>
            <person name="Duchaud E."/>
        </authorList>
    </citation>
    <scope>NUCLEOTIDE SEQUENCE [LARGE SCALE GENOMIC DNA]</scope>
    <source>
        <strain evidence="9">Alteromonas fortis</strain>
    </source>
</reference>
<protein>
    <submittedName>
        <fullName evidence="9">GDP-mannose mannosyl hydrolase</fullName>
        <ecNumber evidence="9">1.1.1.271</ecNumber>
    </submittedName>
</protein>
<dbReference type="PANTHER" id="PTHR43046:SF12">
    <property type="entry name" value="GDP-MANNOSE MANNOSYL HYDROLASE"/>
    <property type="match status" value="1"/>
</dbReference>
<dbReference type="CDD" id="cd03430">
    <property type="entry name" value="NUDIX_GDPMH_NudD"/>
    <property type="match status" value="1"/>
</dbReference>
<dbReference type="PANTHER" id="PTHR43046">
    <property type="entry name" value="GDP-MANNOSE MANNOSYL HYDROLASE"/>
    <property type="match status" value="1"/>
</dbReference>
<dbReference type="PIRSF" id="PIRSF037599">
    <property type="entry name" value="GDPMH"/>
    <property type="match status" value="1"/>
</dbReference>
<evidence type="ECO:0000256" key="2">
    <source>
        <dbReference type="ARBA" id="ARBA00022801"/>
    </source>
</evidence>
<feature type="binding site" evidence="5">
    <location>
        <position position="36"/>
    </location>
    <ligand>
        <name>substrate</name>
    </ligand>
</feature>
<comment type="cofactor">
    <cofactor evidence="6">
        <name>Mg(2+)</name>
        <dbReference type="ChEBI" id="CHEBI:18420"/>
    </cofactor>
    <text evidence="6">Binds 1 Mg(2+) ion per subunit.</text>
</comment>
<dbReference type="InterPro" id="IPR000086">
    <property type="entry name" value="NUDIX_hydrolase_dom"/>
</dbReference>
<dbReference type="GO" id="GO:0050577">
    <property type="term" value="F:GDP-L-fucose synthase activity"/>
    <property type="evidence" value="ECO:0007669"/>
    <property type="project" value="UniProtKB-EC"/>
</dbReference>
<sequence>MFLDEKTFSTVLESTPLVSIDLLVKNENKEYLLGERINRPAKGYWFVPGGRILKNETLKAAFERLTLAEIGKCYTIESAKLIGPYDHIYTDSVLGDHISTHYVAIAYEFEIEKLGTLPVDQHSSYTWMTAEQILSSENVHRNTKAYFK</sequence>
<evidence type="ECO:0000256" key="6">
    <source>
        <dbReference type="PIRSR" id="PIRSR037599-3"/>
    </source>
</evidence>
<evidence type="ECO:0000256" key="5">
    <source>
        <dbReference type="PIRSR" id="PIRSR037599-2"/>
    </source>
</evidence>
<dbReference type="InterPro" id="IPR033715">
    <property type="entry name" value="GDPMH"/>
</dbReference>
<accession>A0A6T9YB44</accession>
<dbReference type="PROSITE" id="PS00893">
    <property type="entry name" value="NUDIX_BOX"/>
    <property type="match status" value="1"/>
</dbReference>
<dbReference type="PROSITE" id="PS51462">
    <property type="entry name" value="NUDIX"/>
    <property type="match status" value="1"/>
</dbReference>
<evidence type="ECO:0000259" key="8">
    <source>
        <dbReference type="PROSITE" id="PS51462"/>
    </source>
</evidence>
<proteinExistence type="predicted"/>
<name>A0A6T9YB44_ALTMA</name>
<feature type="binding site" evidence="6">
    <location>
        <position position="49"/>
    </location>
    <ligand>
        <name>Mg(2+)</name>
        <dbReference type="ChEBI" id="CHEBI:18420"/>
    </ligand>
</feature>
<dbReference type="EC" id="1.1.1.271" evidence="9"/>
<keyword evidence="1 6" id="KW-0479">Metal-binding</keyword>
<feature type="binding site" evidence="5">
    <location>
        <position position="8"/>
    </location>
    <ligand>
        <name>substrate</name>
    </ligand>
</feature>
<evidence type="ECO:0000313" key="9">
    <source>
        <dbReference type="EMBL" id="CAB9495515.1"/>
    </source>
</evidence>
<evidence type="ECO:0000256" key="1">
    <source>
        <dbReference type="ARBA" id="ARBA00022723"/>
    </source>
</evidence>
<dbReference type="InterPro" id="IPR015797">
    <property type="entry name" value="NUDIX_hydrolase-like_dom_sf"/>
</dbReference>
<dbReference type="Proteomes" id="UP000509458">
    <property type="component" value="Chromosome"/>
</dbReference>
<feature type="binding site" evidence="5">
    <location>
        <begin position="2"/>
        <end position="3"/>
    </location>
    <ligand>
        <name>substrate</name>
    </ligand>
</feature>
<keyword evidence="9" id="KW-0560">Oxidoreductase</keyword>
<dbReference type="GO" id="GO:0008727">
    <property type="term" value="F:GDP-mannose mannosyl hydrolase activity"/>
    <property type="evidence" value="ECO:0007669"/>
    <property type="project" value="InterPro"/>
</dbReference>
<evidence type="ECO:0000256" key="4">
    <source>
        <dbReference type="PIRSR" id="PIRSR037599-1"/>
    </source>
</evidence>
<feature type="binding site" evidence="6">
    <location>
        <position position="69"/>
    </location>
    <ligand>
        <name>Mg(2+)</name>
        <dbReference type="ChEBI" id="CHEBI:18420"/>
    </ligand>
</feature>
<feature type="site" description="Critical for catalysis" evidence="4">
    <location>
        <position position="122"/>
    </location>
</feature>
<dbReference type="GO" id="GO:0046872">
    <property type="term" value="F:metal ion binding"/>
    <property type="evidence" value="ECO:0007669"/>
    <property type="project" value="UniProtKB-KW"/>
</dbReference>
<keyword evidence="3 6" id="KW-0460">Magnesium</keyword>
<feature type="domain" description="Nudix hydrolase" evidence="8">
    <location>
        <begin position="13"/>
        <end position="148"/>
    </location>
</feature>
<evidence type="ECO:0000256" key="3">
    <source>
        <dbReference type="ARBA" id="ARBA00022842"/>
    </source>
</evidence>